<reference evidence="2 4" key="2">
    <citation type="submission" date="2023-09" db="EMBL/GenBank/DDBJ databases">
        <title>Complete-Gapless Cercospora beticola genome.</title>
        <authorList>
            <person name="Wyatt N.A."/>
            <person name="Spanner R.E."/>
            <person name="Bolton M.D."/>
        </authorList>
    </citation>
    <scope>NUCLEOTIDE SEQUENCE [LARGE SCALE GENOMIC DNA]</scope>
    <source>
        <strain evidence="2">Cb09-40</strain>
    </source>
</reference>
<evidence type="ECO:0000313" key="3">
    <source>
        <dbReference type="Proteomes" id="UP000230605"/>
    </source>
</evidence>
<gene>
    <name evidence="1" type="ORF">CB0940_12009</name>
    <name evidence="2" type="ORF">RHO25_009037</name>
</gene>
<organism evidence="1 3">
    <name type="scientific">Cercospora beticola</name>
    <name type="common">Sugarbeet leaf spot fungus</name>
    <dbReference type="NCBI Taxonomy" id="122368"/>
    <lineage>
        <taxon>Eukaryota</taxon>
        <taxon>Fungi</taxon>
        <taxon>Dikarya</taxon>
        <taxon>Ascomycota</taxon>
        <taxon>Pezizomycotina</taxon>
        <taxon>Dothideomycetes</taxon>
        <taxon>Dothideomycetidae</taxon>
        <taxon>Mycosphaerellales</taxon>
        <taxon>Mycosphaerellaceae</taxon>
        <taxon>Cercospora</taxon>
    </lineage>
</organism>
<reference evidence="1 3" key="1">
    <citation type="submission" date="2015-10" db="EMBL/GenBank/DDBJ databases">
        <title>The cercosporin biosynthetic gene cluster was horizontally transferred to several fungal lineages and shown to be expanded in Cercospora beticola based on microsynteny with recipient genomes.</title>
        <authorList>
            <person name="De Jonge R."/>
            <person name="Ebert M.K."/>
            <person name="Suttle J.C."/>
            <person name="Jurick Ii W.M."/>
            <person name="Secor G.A."/>
            <person name="Thomma B.P."/>
            <person name="Van De Peer Y."/>
            <person name="Bolton M.D."/>
        </authorList>
    </citation>
    <scope>NUCLEOTIDE SEQUENCE [LARGE SCALE GENOMIC DNA]</scope>
    <source>
        <strain evidence="1 3">09-40</strain>
    </source>
</reference>
<name>A0A2G5IDL4_CERBT</name>
<dbReference type="Proteomes" id="UP000230605">
    <property type="component" value="Chromosome 10"/>
</dbReference>
<dbReference type="AlphaFoldDB" id="A0A2G5IDL4"/>
<evidence type="ECO:0000313" key="2">
    <source>
        <dbReference type="EMBL" id="WPB04391.1"/>
    </source>
</evidence>
<dbReference type="EMBL" id="CP134188">
    <property type="protein sequence ID" value="WPB04391.1"/>
    <property type="molecule type" value="Genomic_DNA"/>
</dbReference>
<protein>
    <submittedName>
        <fullName evidence="1">Uncharacterized protein</fullName>
    </submittedName>
</protein>
<evidence type="ECO:0000313" key="4">
    <source>
        <dbReference type="Proteomes" id="UP001302367"/>
    </source>
</evidence>
<accession>A0A2G5IDL4</accession>
<dbReference type="Proteomes" id="UP001302367">
    <property type="component" value="Chromosome 5"/>
</dbReference>
<evidence type="ECO:0000313" key="1">
    <source>
        <dbReference type="EMBL" id="PIB02891.1"/>
    </source>
</evidence>
<proteinExistence type="predicted"/>
<dbReference type="EMBL" id="LKMD01000099">
    <property type="protein sequence ID" value="PIB02891.1"/>
    <property type="molecule type" value="Genomic_DNA"/>
</dbReference>
<keyword evidence="4" id="KW-1185">Reference proteome</keyword>
<sequence length="237" mass="27503">MRYPPGGAEFQECMRDRCLKECPSSLLDEIQYDDAKARCVQKGLLDGDADFQTCVTNSLNGTVEEEYRCRLQFFDTNTYCTGLNYTSGEYKYQDCITKSIIYRARKYCERDDDDDDDRLNLHKCISDQLAGLCSSDTLCEERYPDAQSYCAPENGDEYGNPEFQKCVAKLLDPFCRKDFACDKRKEDSEDYCRDHDHEDLKELDTKFDKCMKDCLGAICPEYSEAAQQHYKQYAMDL</sequence>
<dbReference type="OrthoDB" id="4905516at2759"/>